<organism evidence="2 3">
    <name type="scientific">Candidatus Acidiferrum panamense</name>
    <dbReference type="NCBI Taxonomy" id="2741543"/>
    <lineage>
        <taxon>Bacteria</taxon>
        <taxon>Pseudomonadati</taxon>
        <taxon>Acidobacteriota</taxon>
        <taxon>Terriglobia</taxon>
        <taxon>Candidatus Acidiferrales</taxon>
        <taxon>Candidatus Acidiferrum</taxon>
    </lineage>
</organism>
<keyword evidence="3" id="KW-1185">Reference proteome</keyword>
<sequence length="74" mass="8003">MNLEALPLFADDQGPHGSATSDSERTMVTSKTEGILAVIVSFGGAEGLDRWTQRMSTLLSQYASAQNFEIRILA</sequence>
<accession>A0A7V8NQF6</accession>
<proteinExistence type="predicted"/>
<dbReference type="EMBL" id="JACDQQ010001018">
    <property type="protein sequence ID" value="MBA0085422.1"/>
    <property type="molecule type" value="Genomic_DNA"/>
</dbReference>
<dbReference type="AlphaFoldDB" id="A0A7V8NQF6"/>
<evidence type="ECO:0000256" key="1">
    <source>
        <dbReference type="SAM" id="MobiDB-lite"/>
    </source>
</evidence>
<dbReference type="Proteomes" id="UP000567293">
    <property type="component" value="Unassembled WGS sequence"/>
</dbReference>
<reference evidence="2" key="1">
    <citation type="submission" date="2020-06" db="EMBL/GenBank/DDBJ databases">
        <title>Legume-microbial interactions unlock mineral nutrients during tropical forest succession.</title>
        <authorList>
            <person name="Epihov D.Z."/>
        </authorList>
    </citation>
    <scope>NUCLEOTIDE SEQUENCE [LARGE SCALE GENOMIC DNA]</scope>
    <source>
        <strain evidence="2">Pan2503</strain>
    </source>
</reference>
<evidence type="ECO:0000313" key="2">
    <source>
        <dbReference type="EMBL" id="MBA0085422.1"/>
    </source>
</evidence>
<gene>
    <name evidence="2" type="ORF">HRJ53_10530</name>
</gene>
<name>A0A7V8NQF6_9BACT</name>
<comment type="caution">
    <text evidence="2">The sequence shown here is derived from an EMBL/GenBank/DDBJ whole genome shotgun (WGS) entry which is preliminary data.</text>
</comment>
<evidence type="ECO:0000313" key="3">
    <source>
        <dbReference type="Proteomes" id="UP000567293"/>
    </source>
</evidence>
<feature type="region of interest" description="Disordered" evidence="1">
    <location>
        <begin position="1"/>
        <end position="26"/>
    </location>
</feature>
<protein>
    <submittedName>
        <fullName evidence="2">Uncharacterized protein</fullName>
    </submittedName>
</protein>